<evidence type="ECO:0000313" key="1">
    <source>
        <dbReference type="EMBL" id="BEQ14658.1"/>
    </source>
</evidence>
<dbReference type="Pfam" id="PF01144">
    <property type="entry name" value="CoA_trans"/>
    <property type="match status" value="1"/>
</dbReference>
<name>A0AAU9EC06_9BACT</name>
<dbReference type="Proteomes" id="UP001366166">
    <property type="component" value="Chromosome"/>
</dbReference>
<protein>
    <submittedName>
        <fullName evidence="1">CoA-transferase subunit beta</fullName>
    </submittedName>
</protein>
<dbReference type="PANTHER" id="PTHR43293">
    <property type="entry name" value="ACETATE COA-TRANSFERASE YDIF"/>
    <property type="match status" value="1"/>
</dbReference>
<evidence type="ECO:0000313" key="2">
    <source>
        <dbReference type="Proteomes" id="UP001366166"/>
    </source>
</evidence>
<sequence>MDQKYTANEIMALCAGRLVQDGDILFAGTGLSMLAATVAKQIHAPRSTVFFETGGIDPALDELPLGVADSRVMVGTSVNSGLADALSLLGHPKLKTIAFLGAAQVDCYGNLNSTMLGTYDKPLQRFPGSGGACDAASLGYGYVIFMKHEVRRFVEKLDYFTTPGWLTGGDSRVKAGFKRGGPIAVVTNLGILKFDDTSKKMYLAEYYKFTTPEKIAEATGFELDISRARPTMEPTEQELSILRTKVDPQRLILGPAA</sequence>
<dbReference type="RefSeq" id="WP_338606361.1">
    <property type="nucleotide sequence ID" value="NZ_AP028679.1"/>
</dbReference>
<dbReference type="AlphaFoldDB" id="A0AAU9EC06"/>
<dbReference type="SMART" id="SM00882">
    <property type="entry name" value="CoA_trans"/>
    <property type="match status" value="1"/>
</dbReference>
<gene>
    <name evidence="1" type="ORF">FAK_17240</name>
</gene>
<organism evidence="1 2">
    <name type="scientific">Desulfoferula mesophila</name>
    <dbReference type="NCBI Taxonomy" id="3058419"/>
    <lineage>
        <taxon>Bacteria</taxon>
        <taxon>Pseudomonadati</taxon>
        <taxon>Thermodesulfobacteriota</taxon>
        <taxon>Desulfarculia</taxon>
        <taxon>Desulfarculales</taxon>
        <taxon>Desulfarculaceae</taxon>
        <taxon>Desulfoferula</taxon>
    </lineage>
</organism>
<dbReference type="SUPFAM" id="SSF100950">
    <property type="entry name" value="NagB/RpiA/CoA transferase-like"/>
    <property type="match status" value="1"/>
</dbReference>
<dbReference type="KEGG" id="dmp:FAK_17240"/>
<reference evidence="2" key="1">
    <citation type="journal article" date="2023" name="Arch. Microbiol.">
        <title>Desulfoferula mesophilus gen. nov. sp. nov., a mesophilic sulfate-reducing bacterium isolated from a brackish lake sediment.</title>
        <authorList>
            <person name="Watanabe T."/>
            <person name="Yabe T."/>
            <person name="Tsuji J.M."/>
            <person name="Fukui M."/>
        </authorList>
    </citation>
    <scope>NUCLEOTIDE SEQUENCE [LARGE SCALE GENOMIC DNA]</scope>
    <source>
        <strain evidence="2">12FAK</strain>
    </source>
</reference>
<dbReference type="EMBL" id="AP028679">
    <property type="protein sequence ID" value="BEQ14658.1"/>
    <property type="molecule type" value="Genomic_DNA"/>
</dbReference>
<accession>A0AAU9EC06</accession>
<dbReference type="InterPro" id="IPR037171">
    <property type="entry name" value="NagB/RpiA_transferase-like"/>
</dbReference>
<proteinExistence type="predicted"/>
<dbReference type="PANTHER" id="PTHR43293:SF3">
    <property type="entry name" value="CHOLESTEROL RING-CLEAVING HYDROLASE IPDB SUBUNIT"/>
    <property type="match status" value="1"/>
</dbReference>
<dbReference type="Gene3D" id="3.40.1080.10">
    <property type="entry name" value="Glutaconate Coenzyme A-transferase"/>
    <property type="match status" value="1"/>
</dbReference>
<dbReference type="GO" id="GO:0008410">
    <property type="term" value="F:CoA-transferase activity"/>
    <property type="evidence" value="ECO:0007669"/>
    <property type="project" value="InterPro"/>
</dbReference>
<keyword evidence="2" id="KW-1185">Reference proteome</keyword>
<dbReference type="InterPro" id="IPR004165">
    <property type="entry name" value="CoA_trans_fam_I"/>
</dbReference>